<evidence type="ECO:0000313" key="3">
    <source>
        <dbReference type="Proteomes" id="UP000006049"/>
    </source>
</evidence>
<reference evidence="2 3" key="1">
    <citation type="submission" date="2012-06" db="EMBL/GenBank/DDBJ databases">
        <title>The complete genome of Aequorivita sublithincola DSM 14238.</title>
        <authorList>
            <consortium name="US DOE Joint Genome Institute (JGI-PGF)"/>
            <person name="Lucas S."/>
            <person name="Copeland A."/>
            <person name="Lapidus A."/>
            <person name="Goodwin L."/>
            <person name="Pitluck S."/>
            <person name="Peters L."/>
            <person name="Munk A.C.C."/>
            <person name="Kyrpides N."/>
            <person name="Mavromatis K."/>
            <person name="Pagani I."/>
            <person name="Ivanova N."/>
            <person name="Ovchinnikova G."/>
            <person name="Zeytun A."/>
            <person name="Detter J.C."/>
            <person name="Han C."/>
            <person name="Land M."/>
            <person name="Hauser L."/>
            <person name="Markowitz V."/>
            <person name="Cheng J.-F."/>
            <person name="Hugenholtz P."/>
            <person name="Woyke T."/>
            <person name="Wu D."/>
            <person name="Tindall B."/>
            <person name="Faehnrich R."/>
            <person name="Brambilla E."/>
            <person name="Klenk H.-P."/>
            <person name="Eisen J.A."/>
        </authorList>
    </citation>
    <scope>NUCLEOTIDE SEQUENCE [LARGE SCALE GENOMIC DNA]</scope>
    <source>
        <strain evidence="3">DSM 14238 / LMG 21431 / ACAM 643 / 9-3</strain>
    </source>
</reference>
<feature type="transmembrane region" description="Helical" evidence="1">
    <location>
        <begin position="12"/>
        <end position="34"/>
    </location>
</feature>
<dbReference type="STRING" id="746697.Aeqsu_1695"/>
<keyword evidence="1" id="KW-0812">Transmembrane</keyword>
<organism evidence="2 3">
    <name type="scientific">Aequorivita sublithincola (strain DSM 14238 / LMG 21431 / ACAM 643 / 9-3)</name>
    <dbReference type="NCBI Taxonomy" id="746697"/>
    <lineage>
        <taxon>Bacteria</taxon>
        <taxon>Pseudomonadati</taxon>
        <taxon>Bacteroidota</taxon>
        <taxon>Flavobacteriia</taxon>
        <taxon>Flavobacteriales</taxon>
        <taxon>Flavobacteriaceae</taxon>
        <taxon>Aequorivita</taxon>
    </lineage>
</organism>
<sequence length="88" mass="9993">MGYKNPIKYRIVTSVIVLVTIVTVLLSTSLYFYLTYSPIMKKIKQYSGNLGIVPGKQIYLNINNLANGLYTLKIMLNNKAIKEVTFKT</sequence>
<proteinExistence type="predicted"/>
<accession>I3YW08</accession>
<dbReference type="KEGG" id="asl:Aeqsu_1695"/>
<dbReference type="EMBL" id="CP003280">
    <property type="protein sequence ID" value="AFL81176.1"/>
    <property type="molecule type" value="Genomic_DNA"/>
</dbReference>
<dbReference type="HOGENOM" id="CLU_2462226_0_0_10"/>
<protein>
    <submittedName>
        <fullName evidence="2">Uncharacterized protein</fullName>
    </submittedName>
</protein>
<keyword evidence="1" id="KW-1133">Transmembrane helix</keyword>
<evidence type="ECO:0000256" key="1">
    <source>
        <dbReference type="SAM" id="Phobius"/>
    </source>
</evidence>
<evidence type="ECO:0000313" key="2">
    <source>
        <dbReference type="EMBL" id="AFL81176.1"/>
    </source>
</evidence>
<keyword evidence="1" id="KW-0472">Membrane</keyword>
<keyword evidence="3" id="KW-1185">Reference proteome</keyword>
<dbReference type="AlphaFoldDB" id="I3YW08"/>
<dbReference type="Proteomes" id="UP000006049">
    <property type="component" value="Chromosome"/>
</dbReference>
<name>I3YW08_AEQSU</name>
<gene>
    <name evidence="2" type="ordered locus">Aeqsu_1695</name>
</gene>